<dbReference type="CDD" id="cd03416">
    <property type="entry name" value="CbiX_SirB_N"/>
    <property type="match status" value="1"/>
</dbReference>
<evidence type="ECO:0000256" key="2">
    <source>
        <dbReference type="ARBA" id="ARBA00023239"/>
    </source>
</evidence>
<protein>
    <recommendedName>
        <fullName evidence="5">Sirohydrochlorin cobaltochelatase</fullName>
    </recommendedName>
</protein>
<dbReference type="GO" id="GO:0016829">
    <property type="term" value="F:lyase activity"/>
    <property type="evidence" value="ECO:0007669"/>
    <property type="project" value="UniProtKB-KW"/>
</dbReference>
<name>A0A7T0FZ30_9BACT</name>
<sequence length="173" mass="19525">MKSTKRAVVLIGHGGVPKDLPRGWVTELKRMESERRAKGGEPSQMEIEADQKIRNWPRTPENDPYRMGLESLAVQLESLLEDERLVVAYNEFCSPSIEMAVTDLANEGFSQIALVTTMVTPGGSHADGEIPEEVAKLQKRFPDAQIRYAWPFDLSKVAELIKYQVSQIEFFSE</sequence>
<accession>A0A7T0FZ30</accession>
<evidence type="ECO:0000256" key="1">
    <source>
        <dbReference type="ARBA" id="ARBA00022723"/>
    </source>
</evidence>
<evidence type="ECO:0008006" key="5">
    <source>
        <dbReference type="Google" id="ProtNLM"/>
    </source>
</evidence>
<dbReference type="InterPro" id="IPR002762">
    <property type="entry name" value="CbiX-like"/>
</dbReference>
<dbReference type="KEGG" id="nli:G3M70_00605"/>
<reference evidence="3 4" key="1">
    <citation type="submission" date="2020-02" db="EMBL/GenBank/DDBJ databases">
        <title>Genomic and physiological characterization of two novel Nitrospinaceae genera.</title>
        <authorList>
            <person name="Mueller A.J."/>
            <person name="Jung M.-Y."/>
            <person name="Strachan C.R."/>
            <person name="Herbold C.W."/>
            <person name="Kirkegaard R.H."/>
            <person name="Daims H."/>
        </authorList>
    </citation>
    <scope>NUCLEOTIDE SEQUENCE [LARGE SCALE GENOMIC DNA]</scope>
    <source>
        <strain evidence="3">EB</strain>
    </source>
</reference>
<dbReference type="SUPFAM" id="SSF53800">
    <property type="entry name" value="Chelatase"/>
    <property type="match status" value="1"/>
</dbReference>
<dbReference type="AlphaFoldDB" id="A0A7T0FZ30"/>
<evidence type="ECO:0000313" key="3">
    <source>
        <dbReference type="EMBL" id="QPJ60468.1"/>
    </source>
</evidence>
<gene>
    <name evidence="3" type="ORF">G3M70_00605</name>
</gene>
<dbReference type="Gene3D" id="3.40.50.1400">
    <property type="match status" value="1"/>
</dbReference>
<proteinExistence type="predicted"/>
<dbReference type="Pfam" id="PF01903">
    <property type="entry name" value="CbiX"/>
    <property type="match status" value="1"/>
</dbReference>
<dbReference type="EMBL" id="CP048685">
    <property type="protein sequence ID" value="QPJ60468.1"/>
    <property type="molecule type" value="Genomic_DNA"/>
</dbReference>
<dbReference type="Proteomes" id="UP000594688">
    <property type="component" value="Chromosome"/>
</dbReference>
<organism evidence="3 4">
    <name type="scientific">Candidatus Nitronauta litoralis</name>
    <dbReference type="NCBI Taxonomy" id="2705533"/>
    <lineage>
        <taxon>Bacteria</taxon>
        <taxon>Pseudomonadati</taxon>
        <taxon>Nitrospinota/Tectimicrobiota group</taxon>
        <taxon>Nitrospinota</taxon>
        <taxon>Nitrospinia</taxon>
        <taxon>Nitrospinales</taxon>
        <taxon>Nitrospinaceae</taxon>
        <taxon>Candidatus Nitronauta</taxon>
    </lineage>
</organism>
<keyword evidence="1" id="KW-0479">Metal-binding</keyword>
<keyword evidence="2" id="KW-0456">Lyase</keyword>
<evidence type="ECO:0000313" key="4">
    <source>
        <dbReference type="Proteomes" id="UP000594688"/>
    </source>
</evidence>
<dbReference type="GO" id="GO:0046872">
    <property type="term" value="F:metal ion binding"/>
    <property type="evidence" value="ECO:0007669"/>
    <property type="project" value="UniProtKB-KW"/>
</dbReference>